<keyword evidence="7" id="KW-0560">Oxidoreductase</keyword>
<evidence type="ECO:0000256" key="4">
    <source>
        <dbReference type="ARBA" id="ARBA00022729"/>
    </source>
</evidence>
<evidence type="ECO:0000313" key="10">
    <source>
        <dbReference type="Proteomes" id="UP000664303"/>
    </source>
</evidence>
<keyword evidence="5" id="KW-0574">Periplasm</keyword>
<dbReference type="RefSeq" id="WP_206560794.1">
    <property type="nucleotide sequence ID" value="NZ_JAFKCZ010000008.1"/>
</dbReference>
<keyword evidence="4" id="KW-0732">Signal</keyword>
<evidence type="ECO:0000256" key="2">
    <source>
        <dbReference type="ARBA" id="ARBA00010548"/>
    </source>
</evidence>
<dbReference type="Proteomes" id="UP000664303">
    <property type="component" value="Unassembled WGS sequence"/>
</dbReference>
<keyword evidence="3" id="KW-0813">Transport</keyword>
<name>A0A939DFR0_9GAMM</name>
<evidence type="ECO:0000256" key="3">
    <source>
        <dbReference type="ARBA" id="ARBA00022448"/>
    </source>
</evidence>
<evidence type="ECO:0000256" key="8">
    <source>
        <dbReference type="PIRSR" id="PIRSR609451-50"/>
    </source>
</evidence>
<dbReference type="Pfam" id="PF06433">
    <property type="entry name" value="Me-amine-dh_H"/>
    <property type="match status" value="1"/>
</dbReference>
<keyword evidence="10" id="KW-1185">Reference proteome</keyword>
<sequence length="380" mass="41965">MSLAPTAAGAEDRPPPLPIEPIGVIETLPATYPESWFLVHDAAFFHMSDGKVYVIDSAEDTVAEQVKGTFNVALMGNILHSARRGEIYAVETFHERGTRGERKDYLTIWDQQSLAPVAEVFLPGKKRFMGMPSRETLLLLNDQRWLAIANFSPAASVTLIDLEKREIISQVPTPGCTFVYPSGDRGFSSLCADGRFMSTSLERDGSIAQQVRTDAFFSTDVNPIFERAAIINDTGYFPGFDGMVWPVDFSGKTAKVGEAWHLVPEAERAERWAPAGIGIIAEDDLGRFYVLMHPDAQDGSQNGGGPEVWVFDPKKQARVARIALKEWGLSITVSRGKEPKLLVTNPVNMGMELYDAQSGDYIKTITDIGQETPLMLYRAE</sequence>
<dbReference type="EMBL" id="JAFKCZ010000008">
    <property type="protein sequence ID" value="MBN7797344.1"/>
    <property type="molecule type" value="Genomic_DNA"/>
</dbReference>
<organism evidence="9 10">
    <name type="scientific">Parahaliea mediterranea</name>
    <dbReference type="NCBI Taxonomy" id="651086"/>
    <lineage>
        <taxon>Bacteria</taxon>
        <taxon>Pseudomonadati</taxon>
        <taxon>Pseudomonadota</taxon>
        <taxon>Gammaproteobacteria</taxon>
        <taxon>Cellvibrionales</taxon>
        <taxon>Halieaceae</taxon>
        <taxon>Parahaliea</taxon>
    </lineage>
</organism>
<reference evidence="9" key="1">
    <citation type="submission" date="2021-02" db="EMBL/GenBank/DDBJ databases">
        <title>PHA producing bacteria isolated from coastal sediment in Guangdong, Shenzhen.</title>
        <authorList>
            <person name="Zheng W."/>
            <person name="Yu S."/>
            <person name="Huang Y."/>
        </authorList>
    </citation>
    <scope>NUCLEOTIDE SEQUENCE</scope>
    <source>
        <strain evidence="9">TN14-10</strain>
    </source>
</reference>
<comment type="subcellular location">
    <subcellularLocation>
        <location evidence="1">Periplasm</location>
    </subcellularLocation>
</comment>
<evidence type="ECO:0000256" key="5">
    <source>
        <dbReference type="ARBA" id="ARBA00022764"/>
    </source>
</evidence>
<dbReference type="SUPFAM" id="SSF50969">
    <property type="entry name" value="YVTN repeat-like/Quinoprotein amine dehydrogenase"/>
    <property type="match status" value="1"/>
</dbReference>
<dbReference type="AlphaFoldDB" id="A0A939DFR0"/>
<dbReference type="GO" id="GO:0030058">
    <property type="term" value="F:aliphatic amine dehydrogenase activity"/>
    <property type="evidence" value="ECO:0007669"/>
    <property type="project" value="InterPro"/>
</dbReference>
<evidence type="ECO:0000313" key="9">
    <source>
        <dbReference type="EMBL" id="MBN7797344.1"/>
    </source>
</evidence>
<comment type="caution">
    <text evidence="9">The sequence shown here is derived from an EMBL/GenBank/DDBJ whole genome shotgun (WGS) entry which is preliminary data.</text>
</comment>
<proteinExistence type="inferred from homology"/>
<evidence type="ECO:0000256" key="7">
    <source>
        <dbReference type="ARBA" id="ARBA00023002"/>
    </source>
</evidence>
<keyword evidence="8" id="KW-1015">Disulfide bond</keyword>
<evidence type="ECO:0000256" key="1">
    <source>
        <dbReference type="ARBA" id="ARBA00004418"/>
    </source>
</evidence>
<dbReference type="Gene3D" id="2.130.10.10">
    <property type="entry name" value="YVTN repeat-like/Quinoprotein amine dehydrogenase"/>
    <property type="match status" value="1"/>
</dbReference>
<dbReference type="InterPro" id="IPR009451">
    <property type="entry name" value="Metamine_DH_Hvc"/>
</dbReference>
<comment type="similarity">
    <text evidence="2">Belongs to the aromatic amine dehydrogenase heavy chain family.</text>
</comment>
<gene>
    <name evidence="9" type="ORF">JYP50_12120</name>
</gene>
<evidence type="ECO:0000256" key="6">
    <source>
        <dbReference type="ARBA" id="ARBA00022982"/>
    </source>
</evidence>
<dbReference type="InterPro" id="IPR015943">
    <property type="entry name" value="WD40/YVTN_repeat-like_dom_sf"/>
</dbReference>
<protein>
    <submittedName>
        <fullName evidence="9">Methylamine dehydrogenase</fullName>
    </submittedName>
</protein>
<keyword evidence="6" id="KW-0249">Electron transport</keyword>
<dbReference type="GO" id="GO:0042597">
    <property type="term" value="C:periplasmic space"/>
    <property type="evidence" value="ECO:0007669"/>
    <property type="project" value="UniProtKB-SubCell"/>
</dbReference>
<feature type="disulfide bond" evidence="8">
    <location>
        <begin position="176"/>
        <end position="191"/>
    </location>
</feature>
<accession>A0A939DFR0</accession>
<dbReference type="InterPro" id="IPR011044">
    <property type="entry name" value="Quino_amine_DH_bsu"/>
</dbReference>